<gene>
    <name evidence="2" type="ORF">Fuma_06701</name>
</gene>
<reference evidence="2 3" key="1">
    <citation type="journal article" date="2016" name="Front. Microbiol.">
        <title>Fuerstia marisgermanicae gen. nov., sp. nov., an Unusual Member of the Phylum Planctomycetes from the German Wadden Sea.</title>
        <authorList>
            <person name="Kohn T."/>
            <person name="Heuer A."/>
            <person name="Jogler M."/>
            <person name="Vollmers J."/>
            <person name="Boedeker C."/>
            <person name="Bunk B."/>
            <person name="Rast P."/>
            <person name="Borchert D."/>
            <person name="Glockner I."/>
            <person name="Freese H.M."/>
            <person name="Klenk H.P."/>
            <person name="Overmann J."/>
            <person name="Kaster A.K."/>
            <person name="Rohde M."/>
            <person name="Wiegand S."/>
            <person name="Jogler C."/>
        </authorList>
    </citation>
    <scope>NUCLEOTIDE SEQUENCE [LARGE SCALE GENOMIC DNA]</scope>
    <source>
        <strain evidence="2 3">NH11</strain>
    </source>
</reference>
<evidence type="ECO:0000256" key="1">
    <source>
        <dbReference type="SAM" id="MobiDB-lite"/>
    </source>
</evidence>
<sequence length="209" mass="22558">MPDCLRPVRILLLLVGGTVISTATIGCAESGSEAPVPPVKTATDDAPPEEEHVAASDTPVVADSERQGFDGLEFVVPSNWEKVALSQFQMGIISAKFQMPDAGPDVTLTLSRSGGGIEANLDRWRGQVEASRDEVTETLQVAKADATLIDMEGRFAAGFGREPEDGWRMIGVVVNLPDQGYFLKLTGPVDQVKKVEPEFREFIKSATRE</sequence>
<organism evidence="2 3">
    <name type="scientific">Fuerstiella marisgermanici</name>
    <dbReference type="NCBI Taxonomy" id="1891926"/>
    <lineage>
        <taxon>Bacteria</taxon>
        <taxon>Pseudomonadati</taxon>
        <taxon>Planctomycetota</taxon>
        <taxon>Planctomycetia</taxon>
        <taxon>Planctomycetales</taxon>
        <taxon>Planctomycetaceae</taxon>
        <taxon>Fuerstiella</taxon>
    </lineage>
</organism>
<feature type="region of interest" description="Disordered" evidence="1">
    <location>
        <begin position="29"/>
        <end position="56"/>
    </location>
</feature>
<evidence type="ECO:0000313" key="3">
    <source>
        <dbReference type="Proteomes" id="UP000187735"/>
    </source>
</evidence>
<evidence type="ECO:0008006" key="4">
    <source>
        <dbReference type="Google" id="ProtNLM"/>
    </source>
</evidence>
<protein>
    <recommendedName>
        <fullName evidence="4">PsbP C-terminal domain-containing protein</fullName>
    </recommendedName>
</protein>
<evidence type="ECO:0000313" key="2">
    <source>
        <dbReference type="EMBL" id="APZ97023.1"/>
    </source>
</evidence>
<proteinExistence type="predicted"/>
<dbReference type="Proteomes" id="UP000187735">
    <property type="component" value="Chromosome"/>
</dbReference>
<dbReference type="RefSeq" id="WP_145944521.1">
    <property type="nucleotide sequence ID" value="NZ_CP017641.1"/>
</dbReference>
<dbReference type="KEGG" id="fmr:Fuma_06701"/>
<dbReference type="OrthoDB" id="5764172at2"/>
<keyword evidence="3" id="KW-1185">Reference proteome</keyword>
<accession>A0A1P8WSJ8</accession>
<name>A0A1P8WSJ8_9PLAN</name>
<dbReference type="AlphaFoldDB" id="A0A1P8WSJ8"/>
<dbReference type="PROSITE" id="PS51257">
    <property type="entry name" value="PROKAR_LIPOPROTEIN"/>
    <property type="match status" value="1"/>
</dbReference>
<dbReference type="EMBL" id="CP017641">
    <property type="protein sequence ID" value="APZ97023.1"/>
    <property type="molecule type" value="Genomic_DNA"/>
</dbReference>